<evidence type="ECO:0000256" key="1">
    <source>
        <dbReference type="ARBA" id="ARBA00011925"/>
    </source>
</evidence>
<dbReference type="CDD" id="cd02440">
    <property type="entry name" value="AdoMet_MTases"/>
    <property type="match status" value="1"/>
</dbReference>
<dbReference type="Pfam" id="PF06325">
    <property type="entry name" value="PrmA"/>
    <property type="match status" value="1"/>
</dbReference>
<accession>A0A0T6ATR6</accession>
<dbReference type="FunFam" id="3.40.50.150:FF:000003">
    <property type="entry name" value="Blast:Protein arginine N-methyltransferase 1"/>
    <property type="match status" value="1"/>
</dbReference>
<evidence type="ECO:0000256" key="6">
    <source>
        <dbReference type="PROSITE-ProRule" id="PRU01015"/>
    </source>
</evidence>
<dbReference type="GO" id="GO:0005634">
    <property type="term" value="C:nucleus"/>
    <property type="evidence" value="ECO:0007669"/>
    <property type="project" value="TreeGrafter"/>
</dbReference>
<dbReference type="GO" id="GO:0042054">
    <property type="term" value="F:histone methyltransferase activity"/>
    <property type="evidence" value="ECO:0007669"/>
    <property type="project" value="TreeGrafter"/>
</dbReference>
<feature type="domain" description="Protein arginine N-methyltransferase" evidence="7">
    <location>
        <begin position="152"/>
        <end position="310"/>
    </location>
</feature>
<gene>
    <name evidence="8" type="ORF">AMK59_8751</name>
</gene>
<dbReference type="Proteomes" id="UP000051574">
    <property type="component" value="Unassembled WGS sequence"/>
</dbReference>
<evidence type="ECO:0000259" key="7">
    <source>
        <dbReference type="Pfam" id="PF22528"/>
    </source>
</evidence>
<dbReference type="PROSITE" id="PS51678">
    <property type="entry name" value="SAM_MT_PRMT"/>
    <property type="match status" value="1"/>
</dbReference>
<dbReference type="AlphaFoldDB" id="A0A0T6ATR6"/>
<proteinExistence type="predicted"/>
<dbReference type="InterPro" id="IPR025799">
    <property type="entry name" value="Arg_MeTrfase"/>
</dbReference>
<dbReference type="EMBL" id="LJIG01022820">
    <property type="protein sequence ID" value="KRT78547.1"/>
    <property type="molecule type" value="Genomic_DNA"/>
</dbReference>
<comment type="catalytic activity">
    <reaction evidence="5">
        <text>L-arginyl-[protein] + S-adenosyl-L-methionine = N(omega)-methyl-L-arginyl-[protein] + S-adenosyl-L-homocysteine + H(+)</text>
        <dbReference type="Rhea" id="RHEA:48100"/>
        <dbReference type="Rhea" id="RHEA-COMP:10532"/>
        <dbReference type="Rhea" id="RHEA-COMP:11990"/>
        <dbReference type="ChEBI" id="CHEBI:15378"/>
        <dbReference type="ChEBI" id="CHEBI:29965"/>
        <dbReference type="ChEBI" id="CHEBI:57856"/>
        <dbReference type="ChEBI" id="CHEBI:59789"/>
        <dbReference type="ChEBI" id="CHEBI:65280"/>
    </reaction>
    <physiologicalReaction direction="left-to-right" evidence="5">
        <dbReference type="Rhea" id="RHEA:48101"/>
    </physiologicalReaction>
</comment>
<evidence type="ECO:0000256" key="4">
    <source>
        <dbReference type="ARBA" id="ARBA00022691"/>
    </source>
</evidence>
<evidence type="ECO:0000256" key="3">
    <source>
        <dbReference type="ARBA" id="ARBA00022679"/>
    </source>
</evidence>
<keyword evidence="4 6" id="KW-0949">S-adenosyl-L-methionine</keyword>
<protein>
    <recommendedName>
        <fullName evidence="1">type I protein arginine methyltransferase</fullName>
        <ecNumber evidence="1">2.1.1.319</ecNumber>
    </recommendedName>
</protein>
<dbReference type="SUPFAM" id="SSF53335">
    <property type="entry name" value="S-adenosyl-L-methionine-dependent methyltransferases"/>
    <property type="match status" value="1"/>
</dbReference>
<keyword evidence="9" id="KW-1185">Reference proteome</keyword>
<dbReference type="Pfam" id="PF22528">
    <property type="entry name" value="PRMT_C"/>
    <property type="match status" value="1"/>
</dbReference>
<name>A0A0T6ATR6_9SCAR</name>
<dbReference type="GO" id="GO:0032259">
    <property type="term" value="P:methylation"/>
    <property type="evidence" value="ECO:0007669"/>
    <property type="project" value="UniProtKB-KW"/>
</dbReference>
<dbReference type="InterPro" id="IPR029063">
    <property type="entry name" value="SAM-dependent_MTases_sf"/>
</dbReference>
<dbReference type="GO" id="GO:0035242">
    <property type="term" value="F:protein-arginine omega-N asymmetric methyltransferase activity"/>
    <property type="evidence" value="ECO:0007669"/>
    <property type="project" value="UniProtKB-EC"/>
</dbReference>
<comment type="caution">
    <text evidence="8">The sequence shown here is derived from an EMBL/GenBank/DDBJ whole genome shotgun (WGS) entry which is preliminary data.</text>
</comment>
<dbReference type="PANTHER" id="PTHR11006:SF122">
    <property type="entry name" value="ARGININE METHYLTRANSFERASE 8"/>
    <property type="match status" value="1"/>
</dbReference>
<reference evidence="8 9" key="1">
    <citation type="submission" date="2015-09" db="EMBL/GenBank/DDBJ databases">
        <title>Draft genome of the scarab beetle Oryctes borbonicus.</title>
        <authorList>
            <person name="Meyer J.M."/>
            <person name="Markov G.V."/>
            <person name="Baskaran P."/>
            <person name="Herrmann M."/>
            <person name="Sommer R.J."/>
            <person name="Roedelsperger C."/>
        </authorList>
    </citation>
    <scope>NUCLEOTIDE SEQUENCE [LARGE SCALE GENOMIC DNA]</scope>
    <source>
        <strain evidence="8">OB123</strain>
        <tissue evidence="8">Whole animal</tissue>
    </source>
</reference>
<evidence type="ECO:0000313" key="9">
    <source>
        <dbReference type="Proteomes" id="UP000051574"/>
    </source>
</evidence>
<sequence>MTWKLQHQEGETYNHSKIHRLMLRDKARNRAYKQAIEDNKDIFEGKVILDVGAGTGILSVFCAQAGCRKVFAVEASDIYKIAEEVVKENNLEDTIQVIHDRIENVTLPGNIKADVIISEWMGFYLLHEGMLDSVIWARDHFLKDDGMLFPESATIYSAPCSVPSMYEEWEDVEGISMKSFASKLRSQASQKPDTTIVKPEQILADPEVVLWIDLREVTVEDLHCIKVQHIAVANKDGKYQGICIWFTCTFPSSSTEPIILSTDPDEEETHWKQTTVVLPNECHVAELEPIAYELVLTRSENNDRHYNIEVTMLDPEEVEHPEYCSCHMTKCILVRAMLEKYEKNEENP</sequence>
<evidence type="ECO:0000256" key="5">
    <source>
        <dbReference type="ARBA" id="ARBA00049303"/>
    </source>
</evidence>
<dbReference type="EC" id="2.1.1.319" evidence="1"/>
<keyword evidence="2 6" id="KW-0489">Methyltransferase</keyword>
<dbReference type="Gene3D" id="2.70.160.11">
    <property type="entry name" value="Hnrnp arginine n-methyltransferase1"/>
    <property type="match status" value="1"/>
</dbReference>
<dbReference type="OrthoDB" id="7848332at2759"/>
<dbReference type="PANTHER" id="PTHR11006">
    <property type="entry name" value="PROTEIN ARGININE N-METHYLTRANSFERASE"/>
    <property type="match status" value="1"/>
</dbReference>
<evidence type="ECO:0000313" key="8">
    <source>
        <dbReference type="EMBL" id="KRT78547.1"/>
    </source>
</evidence>
<dbReference type="Gene3D" id="3.40.50.150">
    <property type="entry name" value="Vaccinia Virus protein VP39"/>
    <property type="match status" value="1"/>
</dbReference>
<dbReference type="GO" id="GO:0035241">
    <property type="term" value="F:protein-arginine omega-N monomethyltransferase activity"/>
    <property type="evidence" value="ECO:0007669"/>
    <property type="project" value="TreeGrafter"/>
</dbReference>
<dbReference type="InterPro" id="IPR055135">
    <property type="entry name" value="PRMT_dom"/>
</dbReference>
<keyword evidence="3 6" id="KW-0808">Transferase</keyword>
<evidence type="ECO:0000256" key="2">
    <source>
        <dbReference type="ARBA" id="ARBA00022603"/>
    </source>
</evidence>
<organism evidence="8 9">
    <name type="scientific">Oryctes borbonicus</name>
    <dbReference type="NCBI Taxonomy" id="1629725"/>
    <lineage>
        <taxon>Eukaryota</taxon>
        <taxon>Metazoa</taxon>
        <taxon>Ecdysozoa</taxon>
        <taxon>Arthropoda</taxon>
        <taxon>Hexapoda</taxon>
        <taxon>Insecta</taxon>
        <taxon>Pterygota</taxon>
        <taxon>Neoptera</taxon>
        <taxon>Endopterygota</taxon>
        <taxon>Coleoptera</taxon>
        <taxon>Polyphaga</taxon>
        <taxon>Scarabaeiformia</taxon>
        <taxon>Scarabaeidae</taxon>
        <taxon>Dynastinae</taxon>
        <taxon>Oryctes</taxon>
    </lineage>
</organism>